<reference evidence="2 3" key="1">
    <citation type="submission" date="2019-01" db="EMBL/GenBank/DDBJ databases">
        <title>Pseudolysobacter antarctica gen. nov., sp. nov., isolated from Fildes Peninsula, Antarctica.</title>
        <authorList>
            <person name="Wei Z."/>
            <person name="Peng F."/>
        </authorList>
    </citation>
    <scope>NUCLEOTIDE SEQUENCE [LARGE SCALE GENOMIC DNA]</scope>
    <source>
        <strain evidence="2 3">AQ6-296</strain>
    </source>
</reference>
<keyword evidence="3" id="KW-1185">Reference proteome</keyword>
<dbReference type="AlphaFoldDB" id="A0A411HMH8"/>
<dbReference type="GO" id="GO:0003676">
    <property type="term" value="F:nucleic acid binding"/>
    <property type="evidence" value="ECO:0007669"/>
    <property type="project" value="InterPro"/>
</dbReference>
<protein>
    <recommendedName>
        <fullName evidence="1">HNH nuclease domain-containing protein</fullName>
    </recommendedName>
</protein>
<gene>
    <name evidence="2" type="ORF">ELE36_15650</name>
</gene>
<evidence type="ECO:0000313" key="2">
    <source>
        <dbReference type="EMBL" id="QBB71674.1"/>
    </source>
</evidence>
<dbReference type="CDD" id="cd00085">
    <property type="entry name" value="HNHc"/>
    <property type="match status" value="1"/>
</dbReference>
<name>A0A411HMH8_9GAMM</name>
<dbReference type="InterPro" id="IPR002711">
    <property type="entry name" value="HNH"/>
</dbReference>
<dbReference type="GO" id="GO:0008270">
    <property type="term" value="F:zinc ion binding"/>
    <property type="evidence" value="ECO:0007669"/>
    <property type="project" value="InterPro"/>
</dbReference>
<dbReference type="KEGG" id="xbc:ELE36_15650"/>
<accession>A0A411HMH8</accession>
<dbReference type="EMBL" id="CP035704">
    <property type="protein sequence ID" value="QBB71674.1"/>
    <property type="molecule type" value="Genomic_DNA"/>
</dbReference>
<dbReference type="Pfam" id="PF01844">
    <property type="entry name" value="HNH"/>
    <property type="match status" value="1"/>
</dbReference>
<sequence length="216" mass="24780">MWPATVKDRVLVACARQCTLCHKFCGTNIECHHITPEADGGESTFENCIPLCFDCHADVGHYNVRHPKGTKYTSAELRGHRENWFGAMATLAEREREPDVISEVYEWQLVSLTGFVWRETFPGRPNYQCFKTDENETYWMLILAHPISLIAIHPEHGGSYRREGIKRLQMLLTKEQYDHNRFLVLRDAHVHGRLFPSISGHHHGDANIEVSTLSPA</sequence>
<evidence type="ECO:0000259" key="1">
    <source>
        <dbReference type="SMART" id="SM00507"/>
    </source>
</evidence>
<dbReference type="InterPro" id="IPR003615">
    <property type="entry name" value="HNH_nuc"/>
</dbReference>
<proteinExistence type="predicted"/>
<organism evidence="2 3">
    <name type="scientific">Pseudolysobacter antarcticus</name>
    <dbReference type="NCBI Taxonomy" id="2511995"/>
    <lineage>
        <taxon>Bacteria</taxon>
        <taxon>Pseudomonadati</taxon>
        <taxon>Pseudomonadota</taxon>
        <taxon>Gammaproteobacteria</taxon>
        <taxon>Lysobacterales</taxon>
        <taxon>Rhodanobacteraceae</taxon>
        <taxon>Pseudolysobacter</taxon>
    </lineage>
</organism>
<feature type="domain" description="HNH nuclease" evidence="1">
    <location>
        <begin position="8"/>
        <end position="57"/>
    </location>
</feature>
<dbReference type="Proteomes" id="UP000291562">
    <property type="component" value="Chromosome"/>
</dbReference>
<dbReference type="GO" id="GO:0004519">
    <property type="term" value="F:endonuclease activity"/>
    <property type="evidence" value="ECO:0007669"/>
    <property type="project" value="InterPro"/>
</dbReference>
<dbReference type="OrthoDB" id="9802640at2"/>
<dbReference type="SMART" id="SM00507">
    <property type="entry name" value="HNHc"/>
    <property type="match status" value="1"/>
</dbReference>
<evidence type="ECO:0000313" key="3">
    <source>
        <dbReference type="Proteomes" id="UP000291562"/>
    </source>
</evidence>
<dbReference type="Gene3D" id="1.10.30.50">
    <property type="match status" value="1"/>
</dbReference>